<dbReference type="AlphaFoldDB" id="A0A2K3NVJ0"/>
<dbReference type="InterPro" id="IPR056789">
    <property type="entry name" value="LRR_R13L1-DRL21"/>
</dbReference>
<organism evidence="5 6">
    <name type="scientific">Trifolium pratense</name>
    <name type="common">Red clover</name>
    <dbReference type="NCBI Taxonomy" id="57577"/>
    <lineage>
        <taxon>Eukaryota</taxon>
        <taxon>Viridiplantae</taxon>
        <taxon>Streptophyta</taxon>
        <taxon>Embryophyta</taxon>
        <taxon>Tracheophyta</taxon>
        <taxon>Spermatophyta</taxon>
        <taxon>Magnoliopsida</taxon>
        <taxon>eudicotyledons</taxon>
        <taxon>Gunneridae</taxon>
        <taxon>Pentapetalae</taxon>
        <taxon>rosids</taxon>
        <taxon>fabids</taxon>
        <taxon>Fabales</taxon>
        <taxon>Fabaceae</taxon>
        <taxon>Papilionoideae</taxon>
        <taxon>50 kb inversion clade</taxon>
        <taxon>NPAAA clade</taxon>
        <taxon>Hologalegina</taxon>
        <taxon>IRL clade</taxon>
        <taxon>Trifolieae</taxon>
        <taxon>Trifolium</taxon>
    </lineage>
</organism>
<reference evidence="5 6" key="1">
    <citation type="journal article" date="2014" name="Am. J. Bot.">
        <title>Genome assembly and annotation for red clover (Trifolium pratense; Fabaceae).</title>
        <authorList>
            <person name="Istvanek J."/>
            <person name="Jaros M."/>
            <person name="Krenek A."/>
            <person name="Repkova J."/>
        </authorList>
    </citation>
    <scope>NUCLEOTIDE SEQUENCE [LARGE SCALE GENOMIC DNA]</scope>
    <source>
        <strain evidence="6">cv. Tatra</strain>
        <tissue evidence="5">Young leaves</tissue>
    </source>
</reference>
<dbReference type="InterPro" id="IPR032675">
    <property type="entry name" value="LRR_dom_sf"/>
</dbReference>
<sequence length="487" mass="55607">MNIMFRRDIGNRLNDITRRFDQIAESKNKFLLRESVRVRERPTEVDEWRQTSSLVVEPKVYGREDDKEKIVKFLLAQVRDSEFLSVYAIVGLGGVGKTTLAQVVYNDVRYAFRQDREERAEIVTIGKEIVKKCGGLPLAAQALGGLMHSRSGEKGWLEIKDNKLWALPHGNFIFPALSLSYSHLTPTLKQCFAFCAVFPKAQEANLIGKKDLNELCLSWTSKGIFTGGTTPTLSAEQLLKVLQPQTNLKRLTINYYKGLCFPSWITILSSLVTLELRGCRCVSVLPLGKLPSLISLKLFDMDSVKYMDDDGSPNAMEVRVFSSLRVLVLEGLPNLEWILKVERREMFPCLSTLRIEYCPKLELPCLPSVKNLHVHACNNEVLRSISSFYGLTTLHLRRMEGITSFPEGMLKNLNCLQTLEVRHFPKLKELPNKSFNLTLERLDISYCDELESLPEQIWEGYATRSSLFIRSCGHATFTFVYSYYEIF</sequence>
<dbReference type="GO" id="GO:0043531">
    <property type="term" value="F:ADP binding"/>
    <property type="evidence" value="ECO:0007669"/>
    <property type="project" value="InterPro"/>
</dbReference>
<dbReference type="SUPFAM" id="SSF52058">
    <property type="entry name" value="L domain-like"/>
    <property type="match status" value="1"/>
</dbReference>
<evidence type="ECO:0000313" key="6">
    <source>
        <dbReference type="Proteomes" id="UP000236291"/>
    </source>
</evidence>
<dbReference type="Pfam" id="PF00931">
    <property type="entry name" value="NB-ARC"/>
    <property type="match status" value="1"/>
</dbReference>
<proteinExistence type="predicted"/>
<dbReference type="PANTHER" id="PTHR36766">
    <property type="entry name" value="PLANT BROAD-SPECTRUM MILDEW RESISTANCE PROTEIN RPW8"/>
    <property type="match status" value="1"/>
</dbReference>
<dbReference type="InterPro" id="IPR002182">
    <property type="entry name" value="NB-ARC"/>
</dbReference>
<evidence type="ECO:0000256" key="2">
    <source>
        <dbReference type="ARBA" id="ARBA00022821"/>
    </source>
</evidence>
<accession>A0A2K3NVJ0</accession>
<dbReference type="PANTHER" id="PTHR36766:SF42">
    <property type="entry name" value="NB-ARC DOMAIN DISEASE RESISTANCE PROTEIN"/>
    <property type="match status" value="1"/>
</dbReference>
<reference evidence="5 6" key="2">
    <citation type="journal article" date="2017" name="Front. Plant Sci.">
        <title>Gene Classification and Mining of Molecular Markers Useful in Red Clover (Trifolium pratense) Breeding.</title>
        <authorList>
            <person name="Istvanek J."/>
            <person name="Dluhosova J."/>
            <person name="Dluhos P."/>
            <person name="Patkova L."/>
            <person name="Nedelnik J."/>
            <person name="Repkova J."/>
        </authorList>
    </citation>
    <scope>NUCLEOTIDE SEQUENCE [LARGE SCALE GENOMIC DNA]</scope>
    <source>
        <strain evidence="6">cv. Tatra</strain>
        <tissue evidence="5">Young leaves</tissue>
    </source>
</reference>
<dbReference type="STRING" id="57577.A0A2K3NVJ0"/>
<keyword evidence="1" id="KW-0433">Leucine-rich repeat</keyword>
<dbReference type="GO" id="GO:0006952">
    <property type="term" value="P:defense response"/>
    <property type="evidence" value="ECO:0007669"/>
    <property type="project" value="UniProtKB-KW"/>
</dbReference>
<gene>
    <name evidence="5" type="ORF">L195_g003551</name>
</gene>
<protein>
    <submittedName>
        <fullName evidence="5">NBS-LRR resistance protein</fullName>
    </submittedName>
</protein>
<evidence type="ECO:0000259" key="4">
    <source>
        <dbReference type="Pfam" id="PF25019"/>
    </source>
</evidence>
<dbReference type="Gene3D" id="3.80.10.10">
    <property type="entry name" value="Ribonuclease Inhibitor"/>
    <property type="match status" value="2"/>
</dbReference>
<evidence type="ECO:0000256" key="1">
    <source>
        <dbReference type="ARBA" id="ARBA00022614"/>
    </source>
</evidence>
<dbReference type="InterPro" id="IPR027417">
    <property type="entry name" value="P-loop_NTPase"/>
</dbReference>
<keyword evidence="2" id="KW-0611">Plant defense</keyword>
<evidence type="ECO:0000259" key="3">
    <source>
        <dbReference type="Pfam" id="PF00931"/>
    </source>
</evidence>
<feature type="domain" description="NB-ARC" evidence="3">
    <location>
        <begin position="64"/>
        <end position="109"/>
    </location>
</feature>
<name>A0A2K3NVJ0_TRIPR</name>
<evidence type="ECO:0000313" key="5">
    <source>
        <dbReference type="EMBL" id="PNY07068.1"/>
    </source>
</evidence>
<dbReference type="Pfam" id="PF25019">
    <property type="entry name" value="LRR_R13L1-DRL21"/>
    <property type="match status" value="1"/>
</dbReference>
<dbReference type="Proteomes" id="UP000236291">
    <property type="component" value="Unassembled WGS sequence"/>
</dbReference>
<comment type="caution">
    <text evidence="5">The sequence shown here is derived from an EMBL/GenBank/DDBJ whole genome shotgun (WGS) entry which is preliminary data.</text>
</comment>
<feature type="domain" description="R13L1/DRL21-like LRR repeat region" evidence="4">
    <location>
        <begin position="200"/>
        <end position="301"/>
    </location>
</feature>
<dbReference type="EMBL" id="ASHM01001662">
    <property type="protein sequence ID" value="PNY07068.1"/>
    <property type="molecule type" value="Genomic_DNA"/>
</dbReference>
<dbReference type="Gene3D" id="3.40.50.300">
    <property type="entry name" value="P-loop containing nucleotide triphosphate hydrolases"/>
    <property type="match status" value="1"/>
</dbReference>
<dbReference type="SUPFAM" id="SSF52540">
    <property type="entry name" value="P-loop containing nucleoside triphosphate hydrolases"/>
    <property type="match status" value="1"/>
</dbReference>